<dbReference type="EMBL" id="CAJNOL010000752">
    <property type="protein sequence ID" value="CAF1188119.1"/>
    <property type="molecule type" value="Genomic_DNA"/>
</dbReference>
<evidence type="ECO:0000313" key="10">
    <source>
        <dbReference type="Proteomes" id="UP000663870"/>
    </source>
</evidence>
<keyword evidence="2" id="KW-0963">Cytoplasm</keyword>
<name>A0A813WU75_9BILA</name>
<evidence type="ECO:0000256" key="3">
    <source>
        <dbReference type="ARBA" id="ARBA00023212"/>
    </source>
</evidence>
<dbReference type="PANTHER" id="PTHR22146">
    <property type="entry name" value="CAT EYE SYNDROME CRITICAL REGION PROTEIN 6"/>
    <property type="match status" value="1"/>
</dbReference>
<dbReference type="Proteomes" id="UP000663870">
    <property type="component" value="Unassembled WGS sequence"/>
</dbReference>
<comment type="subcellular location">
    <subcellularLocation>
        <location evidence="1">Cytoplasm</location>
        <location evidence="1">Cytoskeleton</location>
        <location evidence="1">Cilium axoneme</location>
    </subcellularLocation>
</comment>
<sequence>MKKKICKDYYHLPGYTGKIPQESQMFGLTRSEMSRRIFNNSHIHTRPDTLFSPIIDLIDNQILDIRTNSSITDQIYISDIITSGYTGHIPTKQEKFGKTIKNLFLNSILDFEDDQTQKKYNKFDFKLQKLLENNSITKQDLPKDSILHYTREQIPLKQIRKYAEFYRQNEKDWNRSVYKMCNNNCEKRFISGIIIIYNNQQIHRIINYLGYQGHCPRLLNFFGETYSVLTHNALNDFTDIYRQKIINQNQKPTSSLIHC</sequence>
<comment type="caution">
    <text evidence="7">The sequence shown here is derived from an EMBL/GenBank/DDBJ whole genome shotgun (WGS) entry which is preliminary data.</text>
</comment>
<keyword evidence="10" id="KW-1185">Reference proteome</keyword>
<evidence type="ECO:0000313" key="7">
    <source>
        <dbReference type="EMBL" id="CAF0858729.1"/>
    </source>
</evidence>
<dbReference type="GO" id="GO:0005930">
    <property type="term" value="C:axoneme"/>
    <property type="evidence" value="ECO:0007669"/>
    <property type="project" value="UniProtKB-SubCell"/>
</dbReference>
<dbReference type="InterPro" id="IPR018902">
    <property type="entry name" value="CMI2A-C-like_dom"/>
</dbReference>
<proteinExistence type="inferred from homology"/>
<keyword evidence="4" id="KW-0966">Cell projection</keyword>
<evidence type="ECO:0000313" key="9">
    <source>
        <dbReference type="Proteomes" id="UP000663854"/>
    </source>
</evidence>
<evidence type="ECO:0000256" key="4">
    <source>
        <dbReference type="ARBA" id="ARBA00023273"/>
    </source>
</evidence>
<evidence type="ECO:0000256" key="5">
    <source>
        <dbReference type="ARBA" id="ARBA00035661"/>
    </source>
</evidence>
<evidence type="ECO:0000259" key="6">
    <source>
        <dbReference type="Pfam" id="PF10629"/>
    </source>
</evidence>
<comment type="similarity">
    <text evidence="5">Belongs to the CIMIP2 family.</text>
</comment>
<dbReference type="PANTHER" id="PTHR22146:SF8">
    <property type="entry name" value="PROTEIN FAM166B"/>
    <property type="match status" value="1"/>
</dbReference>
<protein>
    <recommendedName>
        <fullName evidence="6">Ciliary microtubule inner protein 2A-C-like domain-containing protein</fullName>
    </recommendedName>
</protein>
<dbReference type="EMBL" id="CAJNOH010000090">
    <property type="protein sequence ID" value="CAF0858729.1"/>
    <property type="molecule type" value="Genomic_DNA"/>
</dbReference>
<dbReference type="AlphaFoldDB" id="A0A813WU75"/>
<feature type="domain" description="Ciliary microtubule inner protein 2A-C-like" evidence="6">
    <location>
        <begin position="210"/>
        <end position="254"/>
    </location>
</feature>
<evidence type="ECO:0000256" key="2">
    <source>
        <dbReference type="ARBA" id="ARBA00022490"/>
    </source>
</evidence>
<dbReference type="Pfam" id="PF10629">
    <property type="entry name" value="CMI2B-like"/>
    <property type="match status" value="1"/>
</dbReference>
<evidence type="ECO:0000313" key="8">
    <source>
        <dbReference type="EMBL" id="CAF1188119.1"/>
    </source>
</evidence>
<organism evidence="7 9">
    <name type="scientific">Rotaria sordida</name>
    <dbReference type="NCBI Taxonomy" id="392033"/>
    <lineage>
        <taxon>Eukaryota</taxon>
        <taxon>Metazoa</taxon>
        <taxon>Spiralia</taxon>
        <taxon>Gnathifera</taxon>
        <taxon>Rotifera</taxon>
        <taxon>Eurotatoria</taxon>
        <taxon>Bdelloidea</taxon>
        <taxon>Philodinida</taxon>
        <taxon>Philodinidae</taxon>
        <taxon>Rotaria</taxon>
    </lineage>
</organism>
<accession>A0A813WU75</accession>
<reference evidence="7" key="1">
    <citation type="submission" date="2021-02" db="EMBL/GenBank/DDBJ databases">
        <authorList>
            <person name="Nowell W R."/>
        </authorList>
    </citation>
    <scope>NUCLEOTIDE SEQUENCE</scope>
</reference>
<evidence type="ECO:0000256" key="1">
    <source>
        <dbReference type="ARBA" id="ARBA00004430"/>
    </source>
</evidence>
<keyword evidence="3" id="KW-0206">Cytoskeleton</keyword>
<dbReference type="GO" id="GO:0015630">
    <property type="term" value="C:microtubule cytoskeleton"/>
    <property type="evidence" value="ECO:0007669"/>
    <property type="project" value="UniProtKB-ARBA"/>
</dbReference>
<dbReference type="Proteomes" id="UP000663854">
    <property type="component" value="Unassembled WGS sequence"/>
</dbReference>
<gene>
    <name evidence="8" type="ORF">JXQ802_LOCUS23721</name>
    <name evidence="7" type="ORF">PYM288_LOCUS7445</name>
</gene>